<feature type="region of interest" description="Disordered" evidence="6">
    <location>
        <begin position="207"/>
        <end position="229"/>
    </location>
</feature>
<feature type="domain" description="J" evidence="9">
    <location>
        <begin position="45"/>
        <end position="131"/>
    </location>
</feature>
<dbReference type="CDD" id="cd06257">
    <property type="entry name" value="DnaJ"/>
    <property type="match status" value="1"/>
</dbReference>
<sequence>MKFSTLSVGILALLTPLTAAWSKEDREIFRIRDEISAYEVDPDATFYDILGVQKHASQDTINQAYRKRTRELHPDKVRQQLRAKDGAKSNKGPSASVLKAAVKKASDQQTRLSLIVGILRGPLRDRYDHFLSNGFPLWKGTDYYYNRYRPGLGTVIAGLLLFTGGAVHYLILYMNWKRQKEFIGRYVKFARNTAWGGNIPGLNTAAAAAPAPAAEEEEEDPAMLLPRNRKERRFLEKESRKDDGRPVKKKDRKARIVSKPLSGDGSVAPTGVKKRVVAENGKVLVVDSMGDVFLEEQDDEGNVHEFLLDPEELAAPTYKDTAVVQVPLFLFRVSVGRLFRSKAGAEDEGDELADDDSDAPQPTPSTDSAGEDYEVISKSTESLSKAKTSGAQQGGKPNKRKNKKK</sequence>
<dbReference type="PANTHER" id="PTHR44653:SF2">
    <property type="entry name" value="DNAJ HOMOLOG SUBFAMILY C MEMBER 1"/>
    <property type="match status" value="1"/>
</dbReference>
<evidence type="ECO:0000256" key="7">
    <source>
        <dbReference type="SAM" id="Phobius"/>
    </source>
</evidence>
<dbReference type="Gene3D" id="1.10.287.110">
    <property type="entry name" value="DnaJ domain"/>
    <property type="match status" value="1"/>
</dbReference>
<evidence type="ECO:0000256" key="8">
    <source>
        <dbReference type="SAM" id="SignalP"/>
    </source>
</evidence>
<dbReference type="Pfam" id="PF00226">
    <property type="entry name" value="DnaJ"/>
    <property type="match status" value="1"/>
</dbReference>
<dbReference type="EMBL" id="CP023325">
    <property type="protein sequence ID" value="ATY65015.1"/>
    <property type="molecule type" value="Genomic_DNA"/>
</dbReference>
<evidence type="ECO:0000256" key="1">
    <source>
        <dbReference type="ARBA" id="ARBA00022692"/>
    </source>
</evidence>
<evidence type="ECO:0000313" key="10">
    <source>
        <dbReference type="EMBL" id="ATY65015.1"/>
    </source>
</evidence>
<name>A0A2H4SPI2_CORMI</name>
<evidence type="ECO:0000256" key="5">
    <source>
        <dbReference type="ARBA" id="ARBA00037847"/>
    </source>
</evidence>
<feature type="compositionally biased region" description="Polar residues" evidence="6">
    <location>
        <begin position="377"/>
        <end position="391"/>
    </location>
</feature>
<feature type="transmembrane region" description="Helical" evidence="7">
    <location>
        <begin position="151"/>
        <end position="172"/>
    </location>
</feature>
<dbReference type="VEuPathDB" id="FungiDB:A9K55_004926"/>
<organism evidence="10 11">
    <name type="scientific">Cordyceps militaris</name>
    <name type="common">Caterpillar fungus</name>
    <name type="synonym">Clavaria militaris</name>
    <dbReference type="NCBI Taxonomy" id="73501"/>
    <lineage>
        <taxon>Eukaryota</taxon>
        <taxon>Fungi</taxon>
        <taxon>Dikarya</taxon>
        <taxon>Ascomycota</taxon>
        <taxon>Pezizomycotina</taxon>
        <taxon>Sordariomycetes</taxon>
        <taxon>Hypocreomycetidae</taxon>
        <taxon>Hypocreales</taxon>
        <taxon>Cordycipitaceae</taxon>
        <taxon>Cordyceps</taxon>
    </lineage>
</organism>
<dbReference type="PROSITE" id="PS50076">
    <property type="entry name" value="DNAJ_2"/>
    <property type="match status" value="1"/>
</dbReference>
<gene>
    <name evidence="10" type="ORF">A9K55_004926</name>
</gene>
<feature type="compositionally biased region" description="Basic and acidic residues" evidence="6">
    <location>
        <begin position="234"/>
        <end position="246"/>
    </location>
</feature>
<evidence type="ECO:0000256" key="2">
    <source>
        <dbReference type="ARBA" id="ARBA00022729"/>
    </source>
</evidence>
<dbReference type="VEuPathDB" id="FungiDB:CCM_01407"/>
<evidence type="ECO:0000256" key="4">
    <source>
        <dbReference type="ARBA" id="ARBA00023136"/>
    </source>
</evidence>
<dbReference type="PANTHER" id="PTHR44653">
    <property type="entry name" value="DNAJ HOMOLOG SUBFAMILY C MEMBER 1"/>
    <property type="match status" value="1"/>
</dbReference>
<feature type="compositionally biased region" description="Acidic residues" evidence="6">
    <location>
        <begin position="346"/>
        <end position="358"/>
    </location>
</feature>
<reference evidence="10 11" key="1">
    <citation type="journal article" date="2017" name="BMC Genomics">
        <title>Chromosome level assembly and secondary metabolite potential of the parasitic fungus Cordyceps militaris.</title>
        <authorList>
            <person name="Kramer G.J."/>
            <person name="Nodwell J.R."/>
        </authorList>
    </citation>
    <scope>NUCLEOTIDE SEQUENCE [LARGE SCALE GENOMIC DNA]</scope>
    <source>
        <strain evidence="10 11">ATCC 34164</strain>
    </source>
</reference>
<comment type="subcellular location">
    <subcellularLocation>
        <location evidence="5">Endomembrane system</location>
        <topology evidence="5">Single-pass membrane protein</topology>
    </subcellularLocation>
</comment>
<accession>A0A2H4SPI2</accession>
<proteinExistence type="predicted"/>
<protein>
    <submittedName>
        <fullName evidence="10">J domain-containing</fullName>
    </submittedName>
</protein>
<dbReference type="SMART" id="SM00271">
    <property type="entry name" value="DnaJ"/>
    <property type="match status" value="1"/>
</dbReference>
<feature type="chain" id="PRO_5014138472" evidence="8">
    <location>
        <begin position="21"/>
        <end position="405"/>
    </location>
</feature>
<dbReference type="PRINTS" id="PR00625">
    <property type="entry name" value="JDOMAIN"/>
</dbReference>
<keyword evidence="1 7" id="KW-0812">Transmembrane</keyword>
<evidence type="ECO:0000259" key="9">
    <source>
        <dbReference type="PROSITE" id="PS50076"/>
    </source>
</evidence>
<dbReference type="AlphaFoldDB" id="A0A2H4SPI2"/>
<feature type="signal peptide" evidence="8">
    <location>
        <begin position="1"/>
        <end position="20"/>
    </location>
</feature>
<keyword evidence="4 7" id="KW-0472">Membrane</keyword>
<evidence type="ECO:0000256" key="3">
    <source>
        <dbReference type="ARBA" id="ARBA00022989"/>
    </source>
</evidence>
<dbReference type="SUPFAM" id="SSF46565">
    <property type="entry name" value="Chaperone J-domain"/>
    <property type="match status" value="1"/>
</dbReference>
<keyword evidence="2 8" id="KW-0732">Signal</keyword>
<dbReference type="OrthoDB" id="413400at2759"/>
<dbReference type="InterPro" id="IPR001623">
    <property type="entry name" value="DnaJ_domain"/>
</dbReference>
<evidence type="ECO:0000313" key="11">
    <source>
        <dbReference type="Proteomes" id="UP000323067"/>
    </source>
</evidence>
<feature type="region of interest" description="Disordered" evidence="6">
    <location>
        <begin position="234"/>
        <end position="253"/>
    </location>
</feature>
<dbReference type="Proteomes" id="UP000323067">
    <property type="component" value="Chromosome v"/>
</dbReference>
<keyword evidence="3 7" id="KW-1133">Transmembrane helix</keyword>
<dbReference type="GO" id="GO:0012505">
    <property type="term" value="C:endomembrane system"/>
    <property type="evidence" value="ECO:0007669"/>
    <property type="project" value="UniProtKB-SubCell"/>
</dbReference>
<feature type="region of interest" description="Disordered" evidence="6">
    <location>
        <begin position="345"/>
        <end position="405"/>
    </location>
</feature>
<dbReference type="InterPro" id="IPR052606">
    <property type="entry name" value="DnaJ_domain_protein"/>
</dbReference>
<evidence type="ECO:0000256" key="6">
    <source>
        <dbReference type="SAM" id="MobiDB-lite"/>
    </source>
</evidence>
<dbReference type="InterPro" id="IPR036869">
    <property type="entry name" value="J_dom_sf"/>
</dbReference>